<gene>
    <name evidence="2" type="ORF">MBM_06694</name>
</gene>
<protein>
    <submittedName>
        <fullName evidence="2">Extracellular serine-rich protein</fullName>
    </submittedName>
</protein>
<dbReference type="InterPro" id="IPR008972">
    <property type="entry name" value="Cupredoxin"/>
</dbReference>
<dbReference type="HOGENOM" id="CLU_053381_3_2_1"/>
<dbReference type="PANTHER" id="PTHR34883:SF17">
    <property type="entry name" value="CUPREDOXIN"/>
    <property type="match status" value="1"/>
</dbReference>
<keyword evidence="1" id="KW-0732">Signal</keyword>
<reference evidence="2 3" key="1">
    <citation type="journal article" date="2012" name="BMC Genomics">
        <title>Sequencing the genome of Marssonina brunnea reveals fungus-poplar co-evolution.</title>
        <authorList>
            <person name="Zhu S."/>
            <person name="Cao Y.-Z."/>
            <person name="Jiang C."/>
            <person name="Tan B.-Y."/>
            <person name="Wang Z."/>
            <person name="Feng S."/>
            <person name="Zhang L."/>
            <person name="Su X.-H."/>
            <person name="Brejova B."/>
            <person name="Vinar T."/>
            <person name="Xu M."/>
            <person name="Wang M.-X."/>
            <person name="Zhang S.-G."/>
            <person name="Huang M.-R."/>
            <person name="Wu R."/>
            <person name="Zhou Y."/>
        </authorList>
    </citation>
    <scope>NUCLEOTIDE SEQUENCE [LARGE SCALE GENOMIC DNA]</scope>
    <source>
        <strain evidence="2 3">MB_m1</strain>
    </source>
</reference>
<proteinExistence type="predicted"/>
<dbReference type="AlphaFoldDB" id="K1X2B6"/>
<dbReference type="OMA" id="FWPNNHT"/>
<feature type="chain" id="PRO_5003852860" evidence="1">
    <location>
        <begin position="20"/>
        <end position="213"/>
    </location>
</feature>
<sequence>MPSTISMIIAIFAAGSAIASPVEIVARQGGGQPKTIPVVVGSLTNAKQTTFTPNTVQANAGDTVQFQFASANHTVTQASGADAPCAPMQGGANSGFMPVQANAKTFMAFNMKVTDASTPMYMYCAAANHCQLGMTMTINAAAGDAKAYNKAATKQQTNTPADNVAGGSITQVTKKQVQAAGGGAAGGKAAAAGGAGGGAGGLLAALGGGNKGN</sequence>
<dbReference type="PANTHER" id="PTHR34883">
    <property type="entry name" value="SERINE-RICH PROTEIN, PUTATIVE-RELATED-RELATED"/>
    <property type="match status" value="1"/>
</dbReference>
<dbReference type="SUPFAM" id="SSF49503">
    <property type="entry name" value="Cupredoxins"/>
    <property type="match status" value="1"/>
</dbReference>
<feature type="signal peptide" evidence="1">
    <location>
        <begin position="1"/>
        <end position="19"/>
    </location>
</feature>
<dbReference type="GeneID" id="18762629"/>
<dbReference type="EMBL" id="JH921443">
    <property type="protein sequence ID" value="EKD14933.1"/>
    <property type="molecule type" value="Genomic_DNA"/>
</dbReference>
<dbReference type="eggNOG" id="ENOG502T6RB">
    <property type="taxonomic scope" value="Eukaryota"/>
</dbReference>
<dbReference type="RefSeq" id="XP_007294583.1">
    <property type="nucleotide sequence ID" value="XM_007294521.1"/>
</dbReference>
<dbReference type="OrthoDB" id="5421909at2759"/>
<keyword evidence="3" id="KW-1185">Reference proteome</keyword>
<dbReference type="Proteomes" id="UP000006753">
    <property type="component" value="Unassembled WGS sequence"/>
</dbReference>
<dbReference type="CDD" id="cd00920">
    <property type="entry name" value="Cupredoxin"/>
    <property type="match status" value="1"/>
</dbReference>
<dbReference type="InterPro" id="IPR052953">
    <property type="entry name" value="Ser-rich/MCO-related"/>
</dbReference>
<dbReference type="InParanoid" id="K1X2B6"/>
<dbReference type="KEGG" id="mbe:MBM_06694"/>
<accession>K1X2B6</accession>
<organism evidence="2 3">
    <name type="scientific">Marssonina brunnea f. sp. multigermtubi (strain MB_m1)</name>
    <name type="common">Marssonina leaf spot fungus</name>
    <dbReference type="NCBI Taxonomy" id="1072389"/>
    <lineage>
        <taxon>Eukaryota</taxon>
        <taxon>Fungi</taxon>
        <taxon>Dikarya</taxon>
        <taxon>Ascomycota</taxon>
        <taxon>Pezizomycotina</taxon>
        <taxon>Leotiomycetes</taxon>
        <taxon>Helotiales</taxon>
        <taxon>Drepanopezizaceae</taxon>
        <taxon>Drepanopeziza</taxon>
    </lineage>
</organism>
<dbReference type="Gene3D" id="2.60.40.420">
    <property type="entry name" value="Cupredoxins - blue copper proteins"/>
    <property type="match status" value="1"/>
</dbReference>
<evidence type="ECO:0000313" key="3">
    <source>
        <dbReference type="Proteomes" id="UP000006753"/>
    </source>
</evidence>
<evidence type="ECO:0000256" key="1">
    <source>
        <dbReference type="SAM" id="SignalP"/>
    </source>
</evidence>
<evidence type="ECO:0000313" key="2">
    <source>
        <dbReference type="EMBL" id="EKD14933.1"/>
    </source>
</evidence>
<name>K1X2B6_MARBU</name>